<comment type="caution">
    <text evidence="2">The sequence shown here is derived from an EMBL/GenBank/DDBJ whole genome shotgun (WGS) entry which is preliminary data.</text>
</comment>
<evidence type="ECO:0000256" key="1">
    <source>
        <dbReference type="SAM" id="Phobius"/>
    </source>
</evidence>
<dbReference type="EMBL" id="BNBD01000002">
    <property type="protein sequence ID" value="GHF33552.1"/>
    <property type="molecule type" value="Genomic_DNA"/>
</dbReference>
<feature type="transmembrane region" description="Helical" evidence="1">
    <location>
        <begin position="43"/>
        <end position="61"/>
    </location>
</feature>
<gene>
    <name evidence="2" type="ORF">GCM10010218_13310</name>
</gene>
<keyword evidence="1" id="KW-0812">Transmembrane</keyword>
<feature type="transmembrane region" description="Helical" evidence="1">
    <location>
        <begin position="73"/>
        <end position="93"/>
    </location>
</feature>
<sequence length="115" mass="11500">MRAVSTPPETPSPRSLAREVAGLLLAAVGILVVLVALGAMHPVLSSSVAAAGTFAAFRFLAPPRTRVSRAVTCTISAITAAAAVGCALVYFPLLGWVEVGTALAAAGVWLASEGA</sequence>
<keyword evidence="3" id="KW-1185">Reference proteome</keyword>
<dbReference type="Proteomes" id="UP000638313">
    <property type="component" value="Unassembled WGS sequence"/>
</dbReference>
<dbReference type="AlphaFoldDB" id="A0A919AZM4"/>
<reference evidence="2" key="1">
    <citation type="journal article" date="2014" name="Int. J. Syst. Evol. Microbiol.">
        <title>Complete genome sequence of Corynebacterium casei LMG S-19264T (=DSM 44701T), isolated from a smear-ripened cheese.</title>
        <authorList>
            <consortium name="US DOE Joint Genome Institute (JGI-PGF)"/>
            <person name="Walter F."/>
            <person name="Albersmeier A."/>
            <person name="Kalinowski J."/>
            <person name="Ruckert C."/>
        </authorList>
    </citation>
    <scope>NUCLEOTIDE SEQUENCE</scope>
    <source>
        <strain evidence="2">JCM 4059</strain>
    </source>
</reference>
<proteinExistence type="predicted"/>
<evidence type="ECO:0000313" key="2">
    <source>
        <dbReference type="EMBL" id="GHF33552.1"/>
    </source>
</evidence>
<accession>A0A919AZM4</accession>
<keyword evidence="1" id="KW-1133">Transmembrane helix</keyword>
<feature type="transmembrane region" description="Helical" evidence="1">
    <location>
        <begin position="20"/>
        <end position="37"/>
    </location>
</feature>
<protein>
    <submittedName>
        <fullName evidence="2">Uncharacterized protein</fullName>
    </submittedName>
</protein>
<organism evidence="2 3">
    <name type="scientific">Streptomyces mashuensis</name>
    <dbReference type="NCBI Taxonomy" id="33904"/>
    <lineage>
        <taxon>Bacteria</taxon>
        <taxon>Bacillati</taxon>
        <taxon>Actinomycetota</taxon>
        <taxon>Actinomycetes</taxon>
        <taxon>Kitasatosporales</taxon>
        <taxon>Streptomycetaceae</taxon>
        <taxon>Streptomyces</taxon>
    </lineage>
</organism>
<keyword evidence="1" id="KW-0472">Membrane</keyword>
<name>A0A919AZM4_9ACTN</name>
<reference evidence="2" key="2">
    <citation type="submission" date="2020-09" db="EMBL/GenBank/DDBJ databases">
        <authorList>
            <person name="Sun Q."/>
            <person name="Ohkuma M."/>
        </authorList>
    </citation>
    <scope>NUCLEOTIDE SEQUENCE</scope>
    <source>
        <strain evidence="2">JCM 4059</strain>
    </source>
</reference>
<evidence type="ECO:0000313" key="3">
    <source>
        <dbReference type="Proteomes" id="UP000638313"/>
    </source>
</evidence>